<dbReference type="EMBL" id="SMMS01000001">
    <property type="protein sequence ID" value="TCL11778.1"/>
    <property type="molecule type" value="Genomic_DNA"/>
</dbReference>
<evidence type="ECO:0000313" key="5">
    <source>
        <dbReference type="Proteomes" id="UP000295404"/>
    </source>
</evidence>
<keyword evidence="1" id="KW-1133">Transmembrane helix</keyword>
<organism evidence="2 4">
    <name type="scientific">Methanohalophilus euhalobius</name>
    <dbReference type="NCBI Taxonomy" id="51203"/>
    <lineage>
        <taxon>Archaea</taxon>
        <taxon>Methanobacteriati</taxon>
        <taxon>Methanobacteriota</taxon>
        <taxon>Stenosarchaea group</taxon>
        <taxon>Methanomicrobia</taxon>
        <taxon>Methanosarcinales</taxon>
        <taxon>Methanosarcinaceae</taxon>
        <taxon>Methanohalophilus</taxon>
    </lineage>
</organism>
<reference evidence="3 5" key="3">
    <citation type="submission" date="2019-03" db="EMBL/GenBank/DDBJ databases">
        <title>Subsurface microbial communities from deep shales in Ohio and West Virginia, USA.</title>
        <authorList>
            <person name="Wrighton K."/>
        </authorList>
    </citation>
    <scope>NUCLEOTIDE SEQUENCE [LARGE SCALE GENOMIC DNA]</scope>
    <source>
        <strain evidence="3 5">WG1_MB</strain>
    </source>
</reference>
<dbReference type="EMBL" id="OBDR01000005">
    <property type="protein sequence ID" value="SNY16373.1"/>
    <property type="molecule type" value="Genomic_DNA"/>
</dbReference>
<dbReference type="OrthoDB" id="141174at2157"/>
<dbReference type="Proteomes" id="UP000295404">
    <property type="component" value="Unassembled WGS sequence"/>
</dbReference>
<reference evidence="4" key="1">
    <citation type="submission" date="2017-09" db="EMBL/GenBank/DDBJ databases">
        <authorList>
            <person name="Varghese N."/>
            <person name="Submissions S."/>
        </authorList>
    </citation>
    <scope>NUCLEOTIDE SEQUENCE [LARGE SCALE GENOMIC DNA]</scope>
    <source>
        <strain evidence="4">WG-1MB</strain>
    </source>
</reference>
<keyword evidence="1" id="KW-0472">Membrane</keyword>
<keyword evidence="4" id="KW-1185">Reference proteome</keyword>
<evidence type="ECO:0000256" key="1">
    <source>
        <dbReference type="SAM" id="Phobius"/>
    </source>
</evidence>
<sequence>MPTQKKIIAGGLICLVLLLIVTLAPLIFIKTEPLYIVENHDEYPHNATITVTGYNGEYTEVTNYQLDPGQSASGEKPDYLLLKWSIPFVSTGDYSYYIEAENMSATYNSTPHLVNVVIFELVNESEKLNISVMESS</sequence>
<evidence type="ECO:0000313" key="3">
    <source>
        <dbReference type="EMBL" id="TCL11778.1"/>
    </source>
</evidence>
<dbReference type="RefSeq" id="WP_096712397.1">
    <property type="nucleotide sequence ID" value="NZ_OBDR01000005.1"/>
</dbReference>
<dbReference type="Proteomes" id="UP000217726">
    <property type="component" value="Unassembled WGS sequence"/>
</dbReference>
<proteinExistence type="predicted"/>
<feature type="transmembrane region" description="Helical" evidence="1">
    <location>
        <begin position="7"/>
        <end position="29"/>
    </location>
</feature>
<accession>A0A285FZ55</accession>
<keyword evidence="1" id="KW-0812">Transmembrane</keyword>
<protein>
    <submittedName>
        <fullName evidence="2">Uncharacterized protein</fullName>
    </submittedName>
</protein>
<evidence type="ECO:0000313" key="2">
    <source>
        <dbReference type="EMBL" id="SNY16373.1"/>
    </source>
</evidence>
<name>A0A285FZ55_9EURY</name>
<dbReference type="AlphaFoldDB" id="A0A285FZ55"/>
<evidence type="ECO:0000313" key="4">
    <source>
        <dbReference type="Proteomes" id="UP000217726"/>
    </source>
</evidence>
<gene>
    <name evidence="3" type="ORF">C7960_0966</name>
    <name evidence="2" type="ORF">SAMN06295989_105126</name>
</gene>
<reference evidence="2" key="2">
    <citation type="submission" date="2017-09" db="EMBL/GenBank/DDBJ databases">
        <authorList>
            <person name="Ehlers B."/>
            <person name="Leendertz F.H."/>
        </authorList>
    </citation>
    <scope>NUCLEOTIDE SEQUENCE [LARGE SCALE GENOMIC DNA]</scope>
    <source>
        <strain evidence="2">WG-1MB</strain>
    </source>
</reference>